<feature type="region of interest" description="Disordered" evidence="1">
    <location>
        <begin position="1"/>
        <end position="24"/>
    </location>
</feature>
<proteinExistence type="predicted"/>
<evidence type="ECO:0000313" key="3">
    <source>
        <dbReference type="Proteomes" id="UP000316916"/>
    </source>
</evidence>
<evidence type="ECO:0008006" key="4">
    <source>
        <dbReference type="Google" id="ProtNLM"/>
    </source>
</evidence>
<sequence>MKNSNTQKRKLSKSELKEINGGALPPRCLRGFCTHPDSGEMVPGLVGKDGFCC</sequence>
<dbReference type="EMBL" id="FXTC01000002">
    <property type="protein sequence ID" value="SMO54713.1"/>
    <property type="molecule type" value="Genomic_DNA"/>
</dbReference>
<protein>
    <recommendedName>
        <fullName evidence="4">Bacteriocin-type signal sequence-containing protein</fullName>
    </recommendedName>
</protein>
<name>A0A521C5P0_9FLAO</name>
<reference evidence="2 3" key="1">
    <citation type="submission" date="2017-05" db="EMBL/GenBank/DDBJ databases">
        <authorList>
            <person name="Varghese N."/>
            <person name="Submissions S."/>
        </authorList>
    </citation>
    <scope>NUCLEOTIDE SEQUENCE [LARGE SCALE GENOMIC DNA]</scope>
    <source>
        <strain evidence="2 3">DSM 29371</strain>
    </source>
</reference>
<gene>
    <name evidence="2" type="ORF">SAMN06265171_102488</name>
</gene>
<dbReference type="RefSeq" id="WP_167498824.1">
    <property type="nucleotide sequence ID" value="NZ_FXTC01000002.1"/>
</dbReference>
<dbReference type="Proteomes" id="UP000316916">
    <property type="component" value="Unassembled WGS sequence"/>
</dbReference>
<evidence type="ECO:0000256" key="1">
    <source>
        <dbReference type="SAM" id="MobiDB-lite"/>
    </source>
</evidence>
<evidence type="ECO:0000313" key="2">
    <source>
        <dbReference type="EMBL" id="SMO54713.1"/>
    </source>
</evidence>
<dbReference type="AlphaFoldDB" id="A0A521C5P0"/>
<organism evidence="2 3">
    <name type="scientific">Chryseobacterium rhizoplanae</name>
    <dbReference type="NCBI Taxonomy" id="1609531"/>
    <lineage>
        <taxon>Bacteria</taxon>
        <taxon>Pseudomonadati</taxon>
        <taxon>Bacteroidota</taxon>
        <taxon>Flavobacteriia</taxon>
        <taxon>Flavobacteriales</taxon>
        <taxon>Weeksellaceae</taxon>
        <taxon>Chryseobacterium group</taxon>
        <taxon>Chryseobacterium</taxon>
    </lineage>
</organism>
<keyword evidence="3" id="KW-1185">Reference proteome</keyword>
<accession>A0A521C5P0</accession>